<dbReference type="CDD" id="cd00371">
    <property type="entry name" value="HMA"/>
    <property type="match status" value="1"/>
</dbReference>
<keyword evidence="3" id="KW-1185">Reference proteome</keyword>
<proteinExistence type="predicted"/>
<organism evidence="2 3">
    <name type="scientific">Lutibacter oricola</name>
    <dbReference type="NCBI Taxonomy" id="762486"/>
    <lineage>
        <taxon>Bacteria</taxon>
        <taxon>Pseudomonadati</taxon>
        <taxon>Bacteroidota</taxon>
        <taxon>Flavobacteriia</taxon>
        <taxon>Flavobacteriales</taxon>
        <taxon>Flavobacteriaceae</taxon>
        <taxon>Lutibacter</taxon>
    </lineage>
</organism>
<dbReference type="EMBL" id="FNNJ01000001">
    <property type="protein sequence ID" value="SDW48638.1"/>
    <property type="molecule type" value="Genomic_DNA"/>
</dbReference>
<evidence type="ECO:0000313" key="3">
    <source>
        <dbReference type="Proteomes" id="UP000199595"/>
    </source>
</evidence>
<dbReference type="Proteomes" id="UP000199595">
    <property type="component" value="Unassembled WGS sequence"/>
</dbReference>
<evidence type="ECO:0000313" key="2">
    <source>
        <dbReference type="EMBL" id="SDW48638.1"/>
    </source>
</evidence>
<dbReference type="InterPro" id="IPR006121">
    <property type="entry name" value="HMA_dom"/>
</dbReference>
<dbReference type="GO" id="GO:0046872">
    <property type="term" value="F:metal ion binding"/>
    <property type="evidence" value="ECO:0007669"/>
    <property type="project" value="InterPro"/>
</dbReference>
<accession>A0A1H2TY00</accession>
<gene>
    <name evidence="2" type="ORF">SAMN05444411_101837</name>
</gene>
<dbReference type="OrthoDB" id="5513217at2"/>
<dbReference type="InterPro" id="IPR036163">
    <property type="entry name" value="HMA_dom_sf"/>
</dbReference>
<name>A0A1H2TY00_9FLAO</name>
<dbReference type="Gene3D" id="3.30.70.100">
    <property type="match status" value="1"/>
</dbReference>
<dbReference type="STRING" id="762486.SAMN05444411_101837"/>
<dbReference type="AlphaFoldDB" id="A0A1H2TY00"/>
<reference evidence="2 3" key="1">
    <citation type="submission" date="2016-10" db="EMBL/GenBank/DDBJ databases">
        <authorList>
            <person name="de Groot N.N."/>
        </authorList>
    </citation>
    <scope>NUCLEOTIDE SEQUENCE [LARGE SCALE GENOMIC DNA]</scope>
    <source>
        <strain evidence="2 3">DSM 24956</strain>
    </source>
</reference>
<sequence length="120" mass="13545">MKHIKSILIIIFIFTINITFAQLKTEEFKVEGKCEMCKNRIEKAAKSVKGIKTANWNVESKMLKITFDLKESSAYEVEQAVAKVGHSTKYVSASKKAYNSLPSCCKYELTDAKKGCNHCN</sequence>
<dbReference type="Pfam" id="PF00403">
    <property type="entry name" value="HMA"/>
    <property type="match status" value="1"/>
</dbReference>
<evidence type="ECO:0000259" key="1">
    <source>
        <dbReference type="PROSITE" id="PS50846"/>
    </source>
</evidence>
<protein>
    <submittedName>
        <fullName evidence="2">Copper chaperone CopZ</fullName>
    </submittedName>
</protein>
<dbReference type="RefSeq" id="WP_090120023.1">
    <property type="nucleotide sequence ID" value="NZ_FNNJ01000001.1"/>
</dbReference>
<dbReference type="PROSITE" id="PS50846">
    <property type="entry name" value="HMA_2"/>
    <property type="match status" value="1"/>
</dbReference>
<dbReference type="SUPFAM" id="SSF55008">
    <property type="entry name" value="HMA, heavy metal-associated domain"/>
    <property type="match status" value="1"/>
</dbReference>
<feature type="domain" description="HMA" evidence="1">
    <location>
        <begin position="23"/>
        <end position="89"/>
    </location>
</feature>